<dbReference type="PANTHER" id="PTHR34824:SF1">
    <property type="entry name" value="HEAT-INDUCIBLE TRANSCRIPTION REPRESSOR HRCA"/>
    <property type="match status" value="1"/>
</dbReference>
<name>A0A0F3GL59_9BACT</name>
<evidence type="ECO:0000256" key="4">
    <source>
        <dbReference type="ARBA" id="ARBA00023163"/>
    </source>
</evidence>
<dbReference type="Gene3D" id="1.10.10.10">
    <property type="entry name" value="Winged helix-like DNA-binding domain superfamily/Winged helix DNA-binding domain"/>
    <property type="match status" value="1"/>
</dbReference>
<dbReference type="InterPro" id="IPR036388">
    <property type="entry name" value="WH-like_DNA-bd_sf"/>
</dbReference>
<comment type="similarity">
    <text evidence="5">Belongs to the HrcA family.</text>
</comment>
<comment type="caution">
    <text evidence="8">The sequence shown here is derived from an EMBL/GenBank/DDBJ whole genome shotgun (WGS) entry which is preliminary data.</text>
</comment>
<evidence type="ECO:0000313" key="9">
    <source>
        <dbReference type="Proteomes" id="UP000033423"/>
    </source>
</evidence>
<dbReference type="GO" id="GO:0045892">
    <property type="term" value="P:negative regulation of DNA-templated transcription"/>
    <property type="evidence" value="ECO:0007669"/>
    <property type="project" value="UniProtKB-UniRule"/>
</dbReference>
<keyword evidence="4 5" id="KW-0804">Transcription</keyword>
<evidence type="ECO:0000256" key="3">
    <source>
        <dbReference type="ARBA" id="ARBA00023016"/>
    </source>
</evidence>
<dbReference type="GO" id="GO:0003677">
    <property type="term" value="F:DNA binding"/>
    <property type="evidence" value="ECO:0007669"/>
    <property type="project" value="InterPro"/>
</dbReference>
<evidence type="ECO:0000259" key="6">
    <source>
        <dbReference type="Pfam" id="PF01628"/>
    </source>
</evidence>
<dbReference type="Gene3D" id="3.30.450.40">
    <property type="match status" value="1"/>
</dbReference>
<evidence type="ECO:0000259" key="7">
    <source>
        <dbReference type="Pfam" id="PF03444"/>
    </source>
</evidence>
<keyword evidence="2 5" id="KW-0805">Transcription regulation</keyword>
<feature type="domain" description="Winged helix-turn-helix transcription repressor HrcA DNA-binding" evidence="7">
    <location>
        <begin position="5"/>
        <end position="72"/>
    </location>
</feature>
<comment type="function">
    <text evidence="5">Negative regulator of class I heat shock genes (grpE-dnaK-dnaJ and groELS operons). Prevents heat-shock induction of these operons.</text>
</comment>
<dbReference type="PANTHER" id="PTHR34824">
    <property type="entry name" value="HEAT-INDUCIBLE TRANSCRIPTION REPRESSOR HRCA"/>
    <property type="match status" value="1"/>
</dbReference>
<dbReference type="InterPro" id="IPR023120">
    <property type="entry name" value="WHTH_transcript_rep_HrcA_IDD"/>
</dbReference>
<gene>
    <name evidence="5" type="primary">hrcA</name>
    <name evidence="8" type="ORF">MBAV_005097</name>
</gene>
<dbReference type="InterPro" id="IPR002571">
    <property type="entry name" value="HrcA"/>
</dbReference>
<sequence>MDERTKKILIAVIQSYIQSAAPVGSRYISKKYDLGISPATIRNTMSDLEEMGFLSQPHASSGRMPTDKGYRLFVEDLRACSVNANDDLLALLANQNAGFMGDLNDLLDSVTRVLSEYSRYLIVTMSSTMEKCILKKIDFSVLRDNVVVVLLVTEEGVVKHKLVESRDGLTQGDLRQMAAYLNSQFKGYTMGDIRNALLDIVYQEMAMRDDLISVALNLCKNAIYPCNLDVFISGISALIDLPDFCDIQKIKELSKAVNDKQKIIKLLDKMMESEGVQVYIGTESFLDTEELSLVASTFCDKGRPFGVLGLIGPQRMDYANVISIVDTSARFLSNHLQGR</sequence>
<dbReference type="SUPFAM" id="SSF55781">
    <property type="entry name" value="GAF domain-like"/>
    <property type="match status" value="1"/>
</dbReference>
<dbReference type="HAMAP" id="MF_00081">
    <property type="entry name" value="HrcA"/>
    <property type="match status" value="1"/>
</dbReference>
<dbReference type="Proteomes" id="UP000033423">
    <property type="component" value="Unassembled WGS sequence"/>
</dbReference>
<dbReference type="PIRSF" id="PIRSF005485">
    <property type="entry name" value="HrcA"/>
    <property type="match status" value="1"/>
</dbReference>
<keyword evidence="9" id="KW-1185">Reference proteome</keyword>
<dbReference type="InterPro" id="IPR021153">
    <property type="entry name" value="HrcA_C"/>
</dbReference>
<dbReference type="Pfam" id="PF03444">
    <property type="entry name" value="WHD_HrcA"/>
    <property type="match status" value="1"/>
</dbReference>
<evidence type="ECO:0000256" key="1">
    <source>
        <dbReference type="ARBA" id="ARBA00022491"/>
    </source>
</evidence>
<feature type="domain" description="Heat-inducible transcription repressor HrcA C-terminal" evidence="6">
    <location>
        <begin position="105"/>
        <end position="322"/>
    </location>
</feature>
<evidence type="ECO:0000256" key="5">
    <source>
        <dbReference type="HAMAP-Rule" id="MF_00081"/>
    </source>
</evidence>
<dbReference type="Gene3D" id="3.30.390.60">
    <property type="entry name" value="Heat-inducible transcription repressor hrca homolog, domain 3"/>
    <property type="match status" value="1"/>
</dbReference>
<dbReference type="AlphaFoldDB" id="A0A0F3GL59"/>
<accession>A0A0F3GL59</accession>
<reference evidence="8 9" key="1">
    <citation type="submission" date="2015-02" db="EMBL/GenBank/DDBJ databases">
        <title>Single-cell genomics of uncultivated deep-branching MTB reveals a conserved set of magnetosome genes.</title>
        <authorList>
            <person name="Kolinko S."/>
            <person name="Richter M."/>
            <person name="Glockner F.O."/>
            <person name="Brachmann A."/>
            <person name="Schuler D."/>
        </authorList>
    </citation>
    <scope>NUCLEOTIDE SEQUENCE [LARGE SCALE GENOMIC DNA]</scope>
    <source>
        <strain evidence="8">TM-1</strain>
    </source>
</reference>
<dbReference type="InterPro" id="IPR005104">
    <property type="entry name" value="WHTH_HrcA_DNA-bd"/>
</dbReference>
<proteinExistence type="inferred from homology"/>
<evidence type="ECO:0000256" key="2">
    <source>
        <dbReference type="ARBA" id="ARBA00023015"/>
    </source>
</evidence>
<dbReference type="NCBIfam" id="TIGR00331">
    <property type="entry name" value="hrcA"/>
    <property type="match status" value="1"/>
</dbReference>
<dbReference type="EMBL" id="LACI01002201">
    <property type="protein sequence ID" value="KJU82704.1"/>
    <property type="molecule type" value="Genomic_DNA"/>
</dbReference>
<dbReference type="InterPro" id="IPR029016">
    <property type="entry name" value="GAF-like_dom_sf"/>
</dbReference>
<keyword evidence="3 5" id="KW-0346">Stress response</keyword>
<dbReference type="PATRIC" id="fig|29290.4.peg.6757"/>
<dbReference type="SUPFAM" id="SSF46785">
    <property type="entry name" value="Winged helix' DNA-binding domain"/>
    <property type="match status" value="1"/>
</dbReference>
<protein>
    <recommendedName>
        <fullName evidence="5">Heat-inducible transcription repressor HrcA</fullName>
    </recommendedName>
</protein>
<evidence type="ECO:0000313" key="8">
    <source>
        <dbReference type="EMBL" id="KJU82704.1"/>
    </source>
</evidence>
<keyword evidence="1 5" id="KW-0678">Repressor</keyword>
<dbReference type="Pfam" id="PF01628">
    <property type="entry name" value="HrcA"/>
    <property type="match status" value="1"/>
</dbReference>
<organism evidence="8 9">
    <name type="scientific">Candidatus Magnetobacterium bavaricum</name>
    <dbReference type="NCBI Taxonomy" id="29290"/>
    <lineage>
        <taxon>Bacteria</taxon>
        <taxon>Pseudomonadati</taxon>
        <taxon>Nitrospirota</taxon>
        <taxon>Thermodesulfovibrionia</taxon>
        <taxon>Thermodesulfovibrionales</taxon>
        <taxon>Candidatus Magnetobacteriaceae</taxon>
        <taxon>Candidatus Magnetobacterium</taxon>
    </lineage>
</organism>
<dbReference type="InterPro" id="IPR036390">
    <property type="entry name" value="WH_DNA-bd_sf"/>
</dbReference>